<gene>
    <name evidence="4" type="ORF">FRY98_05740</name>
</gene>
<dbReference type="InterPro" id="IPR002035">
    <property type="entry name" value="VWF_A"/>
</dbReference>
<feature type="compositionally biased region" description="Pro residues" evidence="1">
    <location>
        <begin position="912"/>
        <end position="922"/>
    </location>
</feature>
<evidence type="ECO:0000313" key="4">
    <source>
        <dbReference type="EMBL" id="TYA15154.1"/>
    </source>
</evidence>
<dbReference type="SMART" id="SM00327">
    <property type="entry name" value="VWA"/>
    <property type="match status" value="2"/>
</dbReference>
<dbReference type="SUPFAM" id="SSF53300">
    <property type="entry name" value="vWA-like"/>
    <property type="match status" value="2"/>
</dbReference>
<organism evidence="4 5">
    <name type="scientific">Paenibacillus faecis</name>
    <dbReference type="NCBI Taxonomy" id="862114"/>
    <lineage>
        <taxon>Bacteria</taxon>
        <taxon>Bacillati</taxon>
        <taxon>Bacillota</taxon>
        <taxon>Bacilli</taxon>
        <taxon>Bacillales</taxon>
        <taxon>Paenibacillaceae</taxon>
        <taxon>Paenibacillus</taxon>
    </lineage>
</organism>
<keyword evidence="2" id="KW-0472">Membrane</keyword>
<dbReference type="SUPFAM" id="SSF52317">
    <property type="entry name" value="Class I glutamine amidotransferase-like"/>
    <property type="match status" value="1"/>
</dbReference>
<evidence type="ECO:0000259" key="3">
    <source>
        <dbReference type="PROSITE" id="PS50234"/>
    </source>
</evidence>
<dbReference type="Gene3D" id="3.40.50.880">
    <property type="match status" value="2"/>
</dbReference>
<dbReference type="PANTHER" id="PTHR37947:SF2">
    <property type="entry name" value="VON WILLEBRAND FACTOR TYPE A"/>
    <property type="match status" value="1"/>
</dbReference>
<dbReference type="PROSITE" id="PS50234">
    <property type="entry name" value="VWFA"/>
    <property type="match status" value="1"/>
</dbReference>
<evidence type="ECO:0000256" key="1">
    <source>
        <dbReference type="SAM" id="MobiDB-lite"/>
    </source>
</evidence>
<dbReference type="Proteomes" id="UP000325218">
    <property type="component" value="Unassembled WGS sequence"/>
</dbReference>
<dbReference type="CDD" id="cd00198">
    <property type="entry name" value="vWFA"/>
    <property type="match status" value="1"/>
</dbReference>
<dbReference type="OrthoDB" id="9781333at2"/>
<feature type="transmembrane region" description="Helical" evidence="2">
    <location>
        <begin position="45"/>
        <end position="63"/>
    </location>
</feature>
<dbReference type="AlphaFoldDB" id="A0A5D0D0P3"/>
<accession>A0A5D0D0P3</accession>
<sequence>MGVQFHNPWVLLLLLPLGAFVVYSLRSDFGLKGGRKKWAIGLRTAILMLLLMVLAGFQTYALVKEKEVVFLVDRSASVEETDSAQEWIRRASAAKDERDRAGVVSFGLDGLIEKNLDARPVSEASLGADVNPGFTHLAKGLQVAGGLFAGKENRRIVLISDGRENVGDAAAEAALLKERGIAVDVAEITPPLHTDAAIEEFSLPEQLYPGEAFAFEVLIRSTFAGAGELRLYEDNREIGRHRIALERGDNRLALQGLAKEPGLHRYRAEFFAGADERAENNVHYAFTRVKGEPKVLIVEGKPGTSSNLENALKSGLIDYEVIPPGMLPSELAKYAGYESILFNNVSGEQVGGKQMELIEQAVRSFGVGFMMIGGEDSFGMGGYYKTPIEQLLPVSMELEGKREVPSLGLILVIDRSGSMTGDKLELAKESAMRTVEQLRPKDTVGVVAFDDKPWWVVEPRTLDDKEEVIAQIGGIPSAGGTNIFPAVSEAAEKMLAAEAQRKHIILLTDGQSAVNSGYDELLKTMVDGKITMSTVAVGQDADVNLLQFLANGAKGRYYLVEDATTLPAIFSREAAMIARTYIVDRPFVPALVQPGDWGGWFRDGTPRIYGYVAATPKLTAQTVLSSPEPDPLLARWQYGSGRTVAWTSDLTGKWSKDWVKWPDFPGWFTEMVKWTFPQFSASPYEVNTTVTGNEVHFEVTSEAADAPDELEAVVTGEEGGESRVALTQISPGVYTGSTDIRTPGSFLLNLQAKDDSGSGKALNGSTGTGFVVPYSPEFRIPAGGAQEDKLQALAEQTGGRVLDWNDPEAAFRFEAQPERSLRGWERPLLAAALLLWLADIAVRRLALPWSRLAAFLAAASPWRRRARALAAESPAASAAGADAGLARLAARKSRAAAFYGAGTGGKAAADAPPQPPASPPPEEAGQETAPAGDGGADRLGRLLEAKRRGGR</sequence>
<feature type="compositionally biased region" description="Low complexity" evidence="1">
    <location>
        <begin position="902"/>
        <end position="911"/>
    </location>
</feature>
<dbReference type="EMBL" id="VSDO01000001">
    <property type="protein sequence ID" value="TYA15154.1"/>
    <property type="molecule type" value="Genomic_DNA"/>
</dbReference>
<dbReference type="InterPro" id="IPR036465">
    <property type="entry name" value="vWFA_dom_sf"/>
</dbReference>
<keyword evidence="2" id="KW-0812">Transmembrane</keyword>
<protein>
    <submittedName>
        <fullName evidence="4">VWA domain-containing protein</fullName>
    </submittedName>
</protein>
<feature type="domain" description="VWFA" evidence="3">
    <location>
        <begin position="408"/>
        <end position="573"/>
    </location>
</feature>
<proteinExistence type="predicted"/>
<evidence type="ECO:0000256" key="2">
    <source>
        <dbReference type="SAM" id="Phobius"/>
    </source>
</evidence>
<comment type="caution">
    <text evidence="4">The sequence shown here is derived from an EMBL/GenBank/DDBJ whole genome shotgun (WGS) entry which is preliminary data.</text>
</comment>
<dbReference type="PANTHER" id="PTHR37947">
    <property type="entry name" value="BLL2462 PROTEIN"/>
    <property type="match status" value="1"/>
</dbReference>
<name>A0A5D0D0P3_9BACL</name>
<dbReference type="InterPro" id="IPR029062">
    <property type="entry name" value="Class_I_gatase-like"/>
</dbReference>
<feature type="compositionally biased region" description="Basic and acidic residues" evidence="1">
    <location>
        <begin position="935"/>
        <end position="951"/>
    </location>
</feature>
<keyword evidence="5" id="KW-1185">Reference proteome</keyword>
<dbReference type="Pfam" id="PF13519">
    <property type="entry name" value="VWA_2"/>
    <property type="match status" value="1"/>
</dbReference>
<evidence type="ECO:0000313" key="5">
    <source>
        <dbReference type="Proteomes" id="UP000325218"/>
    </source>
</evidence>
<dbReference type="Pfam" id="PF00092">
    <property type="entry name" value="VWA"/>
    <property type="match status" value="1"/>
</dbReference>
<dbReference type="RefSeq" id="WP_148450745.1">
    <property type="nucleotide sequence ID" value="NZ_VSDO01000001.1"/>
</dbReference>
<keyword evidence="2" id="KW-1133">Transmembrane helix</keyword>
<reference evidence="4 5" key="1">
    <citation type="submission" date="2019-08" db="EMBL/GenBank/DDBJ databases">
        <title>Genome sequencing of Paenibacillus faecis DSM 23593(T).</title>
        <authorList>
            <person name="Kook J.-K."/>
            <person name="Park S.-N."/>
            <person name="Lim Y.K."/>
        </authorList>
    </citation>
    <scope>NUCLEOTIDE SEQUENCE [LARGE SCALE GENOMIC DNA]</scope>
    <source>
        <strain evidence="4 5">DSM 23593</strain>
    </source>
</reference>
<dbReference type="Gene3D" id="3.40.50.410">
    <property type="entry name" value="von Willebrand factor, type A domain"/>
    <property type="match status" value="1"/>
</dbReference>
<feature type="region of interest" description="Disordered" evidence="1">
    <location>
        <begin position="902"/>
        <end position="951"/>
    </location>
</feature>
<feature type="transmembrane region" description="Helical" evidence="2">
    <location>
        <begin position="6"/>
        <end position="25"/>
    </location>
</feature>